<accession>A0ABV0KI69</accession>
<evidence type="ECO:0000313" key="6">
    <source>
        <dbReference type="Proteomes" id="UP001476950"/>
    </source>
</evidence>
<evidence type="ECO:0000256" key="2">
    <source>
        <dbReference type="ARBA" id="ARBA00023125"/>
    </source>
</evidence>
<proteinExistence type="predicted"/>
<reference evidence="5 6" key="1">
    <citation type="submission" date="2022-04" db="EMBL/GenBank/DDBJ databases">
        <title>Positive selection, recombination, and allopatry shape intraspecific diversity of widespread and dominant cyanobacteria.</title>
        <authorList>
            <person name="Wei J."/>
            <person name="Shu W."/>
            <person name="Hu C."/>
        </authorList>
    </citation>
    <scope>NUCLEOTIDE SEQUENCE [LARGE SCALE GENOMIC DNA]</scope>
    <source>
        <strain evidence="5 6">AS-A4</strain>
    </source>
</reference>
<keyword evidence="6" id="KW-1185">Reference proteome</keyword>
<evidence type="ECO:0000256" key="3">
    <source>
        <dbReference type="ARBA" id="ARBA00023163"/>
    </source>
</evidence>
<name>A0ABV0KI69_9CYAN</name>
<organism evidence="5 6">
    <name type="scientific">Stenomitos frigidus AS-A4</name>
    <dbReference type="NCBI Taxonomy" id="2933935"/>
    <lineage>
        <taxon>Bacteria</taxon>
        <taxon>Bacillati</taxon>
        <taxon>Cyanobacteriota</taxon>
        <taxon>Cyanophyceae</taxon>
        <taxon>Leptolyngbyales</taxon>
        <taxon>Leptolyngbyaceae</taxon>
        <taxon>Stenomitos</taxon>
    </lineage>
</organism>
<dbReference type="Proteomes" id="UP001476950">
    <property type="component" value="Unassembled WGS sequence"/>
</dbReference>
<feature type="domain" description="HTH luxR-type" evidence="4">
    <location>
        <begin position="141"/>
        <end position="196"/>
    </location>
</feature>
<keyword evidence="1" id="KW-0805">Transcription regulation</keyword>
<dbReference type="Pfam" id="PF08281">
    <property type="entry name" value="Sigma70_r4_2"/>
    <property type="match status" value="1"/>
</dbReference>
<dbReference type="RefSeq" id="WP_190448349.1">
    <property type="nucleotide sequence ID" value="NZ_JAMPLM010000007.1"/>
</dbReference>
<dbReference type="PRINTS" id="PR00038">
    <property type="entry name" value="HTHLUXR"/>
</dbReference>
<evidence type="ECO:0000259" key="4">
    <source>
        <dbReference type="SMART" id="SM00421"/>
    </source>
</evidence>
<dbReference type="SMART" id="SM00421">
    <property type="entry name" value="HTH_LUXR"/>
    <property type="match status" value="1"/>
</dbReference>
<gene>
    <name evidence="5" type="ORF">NDI38_10915</name>
</gene>
<dbReference type="InterPro" id="IPR036388">
    <property type="entry name" value="WH-like_DNA-bd_sf"/>
</dbReference>
<evidence type="ECO:0000256" key="1">
    <source>
        <dbReference type="ARBA" id="ARBA00023015"/>
    </source>
</evidence>
<dbReference type="EMBL" id="JAMPLM010000007">
    <property type="protein sequence ID" value="MEP1058946.1"/>
    <property type="molecule type" value="Genomic_DNA"/>
</dbReference>
<keyword evidence="2" id="KW-0238">DNA-binding</keyword>
<dbReference type="PANTHER" id="PTHR44688">
    <property type="entry name" value="DNA-BINDING TRANSCRIPTIONAL ACTIVATOR DEVR_DOSR"/>
    <property type="match status" value="1"/>
</dbReference>
<evidence type="ECO:0000313" key="5">
    <source>
        <dbReference type="EMBL" id="MEP1058946.1"/>
    </source>
</evidence>
<dbReference type="InterPro" id="IPR016032">
    <property type="entry name" value="Sig_transdc_resp-reg_C-effctor"/>
</dbReference>
<protein>
    <submittedName>
        <fullName evidence="5">LuxR family transcriptional regulator</fullName>
    </submittedName>
</protein>
<sequence length="196" mass="22765">MLSQLEQTKSFAQDSTLLKGVLEGITDGILILSDRGEWIYHNYYAHCICQQLNQHNNQDHAGVPTVPEAIWQTCKALIESRELYADQPIVMESEIASTRSHTYRIRVRWLTLDDLKRPYLAVLLEDRQQSLQNRALAEAVLYDLSPRQTEVWLLRRAGFTYQQIALELYITLNTVKRHLKDIRAKQSLSIDLERQA</sequence>
<dbReference type="SUPFAM" id="SSF46894">
    <property type="entry name" value="C-terminal effector domain of the bipartite response regulators"/>
    <property type="match status" value="1"/>
</dbReference>
<comment type="caution">
    <text evidence="5">The sequence shown here is derived from an EMBL/GenBank/DDBJ whole genome shotgun (WGS) entry which is preliminary data.</text>
</comment>
<dbReference type="InterPro" id="IPR013249">
    <property type="entry name" value="RNA_pol_sigma70_r4_t2"/>
</dbReference>
<dbReference type="Gene3D" id="1.10.10.10">
    <property type="entry name" value="Winged helix-like DNA-binding domain superfamily/Winged helix DNA-binding domain"/>
    <property type="match status" value="1"/>
</dbReference>
<dbReference type="InterPro" id="IPR000792">
    <property type="entry name" value="Tscrpt_reg_LuxR_C"/>
</dbReference>
<dbReference type="PANTHER" id="PTHR44688:SF16">
    <property type="entry name" value="DNA-BINDING TRANSCRIPTIONAL ACTIVATOR DEVR_DOSR"/>
    <property type="match status" value="1"/>
</dbReference>
<keyword evidence="3" id="KW-0804">Transcription</keyword>